<dbReference type="GO" id="GO:0004386">
    <property type="term" value="F:helicase activity"/>
    <property type="evidence" value="ECO:0007669"/>
    <property type="project" value="UniProtKB-KW"/>
</dbReference>
<proteinExistence type="predicted"/>
<dbReference type="SUPFAM" id="SSF52540">
    <property type="entry name" value="P-loop containing nucleoside triphosphate hydrolases"/>
    <property type="match status" value="1"/>
</dbReference>
<evidence type="ECO:0000313" key="6">
    <source>
        <dbReference type="EMBL" id="GAI55496.1"/>
    </source>
</evidence>
<feature type="non-terminal residue" evidence="6">
    <location>
        <position position="1"/>
    </location>
</feature>
<name>X1QL35_9ZZZZ</name>
<gene>
    <name evidence="6" type="ORF">S06H3_61792</name>
</gene>
<feature type="domain" description="Helicase C-terminal" evidence="5">
    <location>
        <begin position="2"/>
        <end position="85"/>
    </location>
</feature>
<dbReference type="PANTHER" id="PTHR47961:SF10">
    <property type="entry name" value="ATP-DEPENDENT DNA HELICASE HEL308"/>
    <property type="match status" value="1"/>
</dbReference>
<keyword evidence="3" id="KW-0347">Helicase</keyword>
<protein>
    <recommendedName>
        <fullName evidence="5">Helicase C-terminal domain-containing protein</fullName>
    </recommendedName>
</protein>
<dbReference type="Gene3D" id="1.10.10.10">
    <property type="entry name" value="Winged helix-like DNA-binding domain superfamily/Winged helix DNA-binding domain"/>
    <property type="match status" value="1"/>
</dbReference>
<accession>X1QL35</accession>
<dbReference type="InterPro" id="IPR001650">
    <property type="entry name" value="Helicase_C-like"/>
</dbReference>
<dbReference type="InterPro" id="IPR027417">
    <property type="entry name" value="P-loop_NTPase"/>
</dbReference>
<dbReference type="GO" id="GO:0005524">
    <property type="term" value="F:ATP binding"/>
    <property type="evidence" value="ECO:0007669"/>
    <property type="project" value="UniProtKB-KW"/>
</dbReference>
<dbReference type="AlphaFoldDB" id="X1QL35"/>
<keyword evidence="4" id="KW-0067">ATP-binding</keyword>
<dbReference type="PANTHER" id="PTHR47961">
    <property type="entry name" value="DNA POLYMERASE THETA, PUTATIVE (AFU_ORTHOLOGUE AFUA_1G05260)-RELATED"/>
    <property type="match status" value="1"/>
</dbReference>
<dbReference type="Pfam" id="PF00271">
    <property type="entry name" value="Helicase_C"/>
    <property type="match status" value="1"/>
</dbReference>
<organism evidence="6">
    <name type="scientific">marine sediment metagenome</name>
    <dbReference type="NCBI Taxonomy" id="412755"/>
    <lineage>
        <taxon>unclassified sequences</taxon>
        <taxon>metagenomes</taxon>
        <taxon>ecological metagenomes</taxon>
    </lineage>
</organism>
<dbReference type="GO" id="GO:0016787">
    <property type="term" value="F:hydrolase activity"/>
    <property type="evidence" value="ECO:0007669"/>
    <property type="project" value="UniProtKB-KW"/>
</dbReference>
<keyword evidence="1" id="KW-0547">Nucleotide-binding</keyword>
<keyword evidence="2" id="KW-0378">Hydrolase</keyword>
<reference evidence="6" key="1">
    <citation type="journal article" date="2014" name="Front. Microbiol.">
        <title>High frequency of phylogenetically diverse reductive dehalogenase-homologous genes in deep subseafloor sedimentary metagenomes.</title>
        <authorList>
            <person name="Kawai M."/>
            <person name="Futagami T."/>
            <person name="Toyoda A."/>
            <person name="Takaki Y."/>
            <person name="Nishi S."/>
            <person name="Hori S."/>
            <person name="Arai W."/>
            <person name="Tsubouchi T."/>
            <person name="Morono Y."/>
            <person name="Uchiyama I."/>
            <person name="Ito T."/>
            <person name="Fujiyama A."/>
            <person name="Inagaki F."/>
            <person name="Takami H."/>
        </authorList>
    </citation>
    <scope>NUCLEOTIDE SEQUENCE</scope>
    <source>
        <strain evidence="6">Expedition CK06-06</strain>
    </source>
</reference>
<dbReference type="Gene3D" id="3.40.50.300">
    <property type="entry name" value="P-loop containing nucleotide triphosphate hydrolases"/>
    <property type="match status" value="1"/>
</dbReference>
<evidence type="ECO:0000256" key="4">
    <source>
        <dbReference type="ARBA" id="ARBA00022840"/>
    </source>
</evidence>
<dbReference type="SMART" id="SM00490">
    <property type="entry name" value="HELICc"/>
    <property type="match status" value="1"/>
</dbReference>
<dbReference type="EMBL" id="BARV01040593">
    <property type="protein sequence ID" value="GAI55496.1"/>
    <property type="molecule type" value="Genomic_DNA"/>
</dbReference>
<evidence type="ECO:0000256" key="3">
    <source>
        <dbReference type="ARBA" id="ARBA00022806"/>
    </source>
</evidence>
<evidence type="ECO:0000256" key="2">
    <source>
        <dbReference type="ARBA" id="ARBA00022801"/>
    </source>
</evidence>
<evidence type="ECO:0000256" key="1">
    <source>
        <dbReference type="ARBA" id="ARBA00022741"/>
    </source>
</evidence>
<feature type="non-terminal residue" evidence="6">
    <location>
        <position position="164"/>
    </location>
</feature>
<dbReference type="InterPro" id="IPR036388">
    <property type="entry name" value="WH-like_DNA-bd_sf"/>
</dbReference>
<sequence>GDMVRCGVAYHNSWLHPEQRRAMEESFRERVLKVICCTPTLAMGVSLPARMVLIRNYKFFTIGRGNEPMPVCWVKQVFGRAGRPEHDEYGIGLIVARSEDEFEEIEEFYINGELERIESQFSAEALTEQVLATIVGGAHRMDEILEFLDSTFYAYQNRDEMALP</sequence>
<comment type="caution">
    <text evidence="6">The sequence shown here is derived from an EMBL/GenBank/DDBJ whole genome shotgun (WGS) entry which is preliminary data.</text>
</comment>
<dbReference type="InterPro" id="IPR050474">
    <property type="entry name" value="Hel308_SKI2-like"/>
</dbReference>
<evidence type="ECO:0000259" key="5">
    <source>
        <dbReference type="SMART" id="SM00490"/>
    </source>
</evidence>